<reference evidence="1" key="1">
    <citation type="journal article" date="2021" name="Proc. Natl. Acad. Sci. U.S.A.">
        <title>A Catalog of Tens of Thousands of Viruses from Human Metagenomes Reveals Hidden Associations with Chronic Diseases.</title>
        <authorList>
            <person name="Tisza M.J."/>
            <person name="Buck C.B."/>
        </authorList>
    </citation>
    <scope>NUCLEOTIDE SEQUENCE</scope>
    <source>
        <strain evidence="1">CttOT32</strain>
    </source>
</reference>
<name>A0A8S5QMH2_9CAUD</name>
<dbReference type="EMBL" id="BK015694">
    <property type="protein sequence ID" value="DAE20446.1"/>
    <property type="molecule type" value="Genomic_DNA"/>
</dbReference>
<organism evidence="1">
    <name type="scientific">Siphoviridae sp. cttOT32</name>
    <dbReference type="NCBI Taxonomy" id="2826493"/>
    <lineage>
        <taxon>Viruses</taxon>
        <taxon>Duplodnaviria</taxon>
        <taxon>Heunggongvirae</taxon>
        <taxon>Uroviricota</taxon>
        <taxon>Caudoviricetes</taxon>
    </lineage>
</organism>
<accession>A0A8S5QMH2</accession>
<evidence type="ECO:0000313" key="1">
    <source>
        <dbReference type="EMBL" id="DAE20446.1"/>
    </source>
</evidence>
<sequence length="182" mass="18810">MACIRKLTTDIAYDCANLGGLGGIGEIDEAIIINSSDISTISESGGTGTITMITGTKGYVVNSVNNSVMYQEAIKANDTVPAAEDQSIIIKMLTGVPLISTSYRNVVTALLGGNFRVAFKDKSGVKYFLAGAFCGLEASDLATDSSTGGISTVTLKTPEAATGDRLLALDKAAYDGLKIPKA</sequence>
<protein>
    <submittedName>
        <fullName evidence="1">Uncharacterized protein</fullName>
    </submittedName>
</protein>
<proteinExistence type="predicted"/>